<dbReference type="PANTHER" id="PTHR42985">
    <property type="entry name" value="SODIUM-COUPLED MONOCARBOXYLATE TRANSPORTER"/>
    <property type="match status" value="1"/>
</dbReference>
<feature type="transmembrane region" description="Helical" evidence="11">
    <location>
        <begin position="531"/>
        <end position="554"/>
    </location>
</feature>
<accession>A0A226D9R0</accession>
<dbReference type="Pfam" id="PF00474">
    <property type="entry name" value="SSF"/>
    <property type="match status" value="1"/>
</dbReference>
<comment type="caution">
    <text evidence="12">The sequence shown here is derived from an EMBL/GenBank/DDBJ whole genome shotgun (WGS) entry which is preliminary data.</text>
</comment>
<dbReference type="PANTHER" id="PTHR42985:SF40">
    <property type="entry name" value="LD47995P-RELATED"/>
    <property type="match status" value="1"/>
</dbReference>
<feature type="transmembrane region" description="Helical" evidence="11">
    <location>
        <begin position="744"/>
        <end position="769"/>
    </location>
</feature>
<keyword evidence="10" id="KW-0739">Sodium transport</keyword>
<dbReference type="Gene3D" id="1.20.1730.10">
    <property type="entry name" value="Sodium/glucose cotransporter"/>
    <property type="match status" value="1"/>
</dbReference>
<evidence type="ECO:0000313" key="13">
    <source>
        <dbReference type="Proteomes" id="UP000198287"/>
    </source>
</evidence>
<evidence type="ECO:0000256" key="6">
    <source>
        <dbReference type="ARBA" id="ARBA00022989"/>
    </source>
</evidence>
<dbReference type="GO" id="GO:0005886">
    <property type="term" value="C:plasma membrane"/>
    <property type="evidence" value="ECO:0007669"/>
    <property type="project" value="UniProtKB-SubCell"/>
</dbReference>
<protein>
    <submittedName>
        <fullName evidence="12">Sodium-coupled monocarboxylate transporter 1</fullName>
    </submittedName>
</protein>
<evidence type="ECO:0000256" key="4">
    <source>
        <dbReference type="ARBA" id="ARBA00022475"/>
    </source>
</evidence>
<evidence type="ECO:0000256" key="9">
    <source>
        <dbReference type="ARBA" id="ARBA00023136"/>
    </source>
</evidence>
<comment type="subcellular location">
    <subcellularLocation>
        <location evidence="1">Cell membrane</location>
        <topology evidence="1">Multi-pass membrane protein</topology>
    </subcellularLocation>
</comment>
<keyword evidence="4" id="KW-1003">Cell membrane</keyword>
<keyword evidence="13" id="KW-1185">Reference proteome</keyword>
<evidence type="ECO:0000256" key="1">
    <source>
        <dbReference type="ARBA" id="ARBA00004651"/>
    </source>
</evidence>
<feature type="transmembrane region" description="Helical" evidence="11">
    <location>
        <begin position="86"/>
        <end position="105"/>
    </location>
</feature>
<keyword evidence="5 11" id="KW-0812">Transmembrane</keyword>
<evidence type="ECO:0000256" key="11">
    <source>
        <dbReference type="SAM" id="Phobius"/>
    </source>
</evidence>
<feature type="transmembrane region" description="Helical" evidence="11">
    <location>
        <begin position="289"/>
        <end position="307"/>
    </location>
</feature>
<evidence type="ECO:0000256" key="3">
    <source>
        <dbReference type="ARBA" id="ARBA00022448"/>
    </source>
</evidence>
<feature type="transmembrane region" description="Helical" evidence="11">
    <location>
        <begin position="560"/>
        <end position="581"/>
    </location>
</feature>
<feature type="transmembrane region" description="Helical" evidence="11">
    <location>
        <begin position="314"/>
        <end position="338"/>
    </location>
</feature>
<keyword evidence="7" id="KW-0915">Sodium</keyword>
<feature type="transmembrane region" description="Helical" evidence="11">
    <location>
        <begin position="489"/>
        <end position="511"/>
    </location>
</feature>
<dbReference type="InterPro" id="IPR038377">
    <property type="entry name" value="Na/Glc_symporter_sf"/>
</dbReference>
<evidence type="ECO:0000256" key="8">
    <source>
        <dbReference type="ARBA" id="ARBA00023065"/>
    </source>
</evidence>
<dbReference type="EMBL" id="LNIX01000031">
    <property type="protein sequence ID" value="OXA40986.1"/>
    <property type="molecule type" value="Genomic_DNA"/>
</dbReference>
<feature type="transmembrane region" description="Helical" evidence="11">
    <location>
        <begin position="683"/>
        <end position="709"/>
    </location>
</feature>
<feature type="transmembrane region" description="Helical" evidence="11">
    <location>
        <begin position="646"/>
        <end position="663"/>
    </location>
</feature>
<feature type="transmembrane region" description="Helical" evidence="11">
    <location>
        <begin position="455"/>
        <end position="477"/>
    </location>
</feature>
<dbReference type="InterPro" id="IPR001734">
    <property type="entry name" value="Na/solute_symporter"/>
</dbReference>
<feature type="transmembrane region" description="Helical" evidence="11">
    <location>
        <begin position="191"/>
        <end position="212"/>
    </location>
</feature>
<evidence type="ECO:0000256" key="5">
    <source>
        <dbReference type="ARBA" id="ARBA00022692"/>
    </source>
</evidence>
<dbReference type="InterPro" id="IPR051163">
    <property type="entry name" value="Sodium:Solute_Symporter_SSF"/>
</dbReference>
<keyword evidence="6 11" id="KW-1133">Transmembrane helix</keyword>
<comment type="similarity">
    <text evidence="2">Belongs to the sodium:solute symporter (SSF) (TC 2.A.21) family.</text>
</comment>
<feature type="transmembrane region" description="Helical" evidence="11">
    <location>
        <begin position="588"/>
        <end position="609"/>
    </location>
</feature>
<feature type="transmembrane region" description="Helical" evidence="11">
    <location>
        <begin position="219"/>
        <end position="239"/>
    </location>
</feature>
<dbReference type="GO" id="GO:0006814">
    <property type="term" value="P:sodium ion transport"/>
    <property type="evidence" value="ECO:0007669"/>
    <property type="project" value="UniProtKB-KW"/>
</dbReference>
<feature type="transmembrane region" description="Helical" evidence="11">
    <location>
        <begin position="417"/>
        <end position="439"/>
    </location>
</feature>
<evidence type="ECO:0000256" key="2">
    <source>
        <dbReference type="ARBA" id="ARBA00006434"/>
    </source>
</evidence>
<keyword evidence="8" id="KW-0406">Ion transport</keyword>
<evidence type="ECO:0000256" key="7">
    <source>
        <dbReference type="ARBA" id="ARBA00023053"/>
    </source>
</evidence>
<proteinExistence type="inferred from homology"/>
<dbReference type="Proteomes" id="UP000198287">
    <property type="component" value="Unassembled WGS sequence"/>
</dbReference>
<organism evidence="12 13">
    <name type="scientific">Folsomia candida</name>
    <name type="common">Springtail</name>
    <dbReference type="NCBI Taxonomy" id="158441"/>
    <lineage>
        <taxon>Eukaryota</taxon>
        <taxon>Metazoa</taxon>
        <taxon>Ecdysozoa</taxon>
        <taxon>Arthropoda</taxon>
        <taxon>Hexapoda</taxon>
        <taxon>Collembola</taxon>
        <taxon>Entomobryomorpha</taxon>
        <taxon>Isotomoidea</taxon>
        <taxon>Isotomidae</taxon>
        <taxon>Proisotominae</taxon>
        <taxon>Folsomia</taxon>
    </lineage>
</organism>
<keyword evidence="9 11" id="KW-0472">Membrane</keyword>
<sequence length="824" mass="92598">MLEPRFESLLRSAVLFTQRSTLYTTYYLEWDPKLSRVTQPKRNWHKQAFRKLNVFAAFFILPALWVRCYHLSTSRGGKNYKSTLCLTYLVSFILPCYLCIARVLMSPSGPQKYLNYFEVHLNLERKLEALIPHPDYKRGDDLDSALRQMNRYPNLFFGILNFLGPIVIASCSFLRWNPLYTMFLAVHNFEIYPPIVPISIQITLGIFSTLGVTSMIATIGICVLIIGCSIVSLYVWMIFLTPEKRDRGNFKLRGGLGFQAVIKMYNVLRIMTIIEEELFVEFVVPRLDHFIAVVLSTCAHLVVLNQINGGRSLIFISGAIGIWLFSLIIEFFVIYVVAKIGALSRTFLMGLRMQNRRVPQRRRLLDSMLPNSICLEYLKSVQTIHNGVEMKYFLNYFDRVTNLTSEKMWLGGDLFHWFDWVVVAATLGVSLAIGIYYALKGNKSNEDLLVGGRNMAVLPVAASIMVTYVSAITVLGFPAEVYSFGGQIVMINIMSAIAVGFSAFLFVPYFYKMKLTSINEYLEHRFHSTLVRRLASFTFILQQITLTSVILYAPSLALEAFLSFPVWLSILSVGLCSTIYTSVGGLRAVVFTDLFQSVMMVAGMVAIVIKGFSSVGGVGEAFRRANDGGRFNFIDTTFDPFMRHNIWNFLVGTTFYAIMQPAVHQLQVQRYCSMPTLAKAKSVILCSVPFKLLIIGLCLLSGISIFAMYDGCDPFKLNKIKKVDQIVPYFVVEEMASIPGMLGLFTACIFSAVLSSVSSALNSLAAVTWEDFLKGRKLFAEMTPTAQANTTRVIGFLYGVLIISLAFLAQNLGALYSATYAAVS</sequence>
<reference evidence="12 13" key="1">
    <citation type="submission" date="2015-12" db="EMBL/GenBank/DDBJ databases">
        <title>The genome of Folsomia candida.</title>
        <authorList>
            <person name="Faddeeva A."/>
            <person name="Derks M.F."/>
            <person name="Anvar Y."/>
            <person name="Smit S."/>
            <person name="Van Straalen N."/>
            <person name="Roelofs D."/>
        </authorList>
    </citation>
    <scope>NUCLEOTIDE SEQUENCE [LARGE SCALE GENOMIC DNA]</scope>
    <source>
        <strain evidence="12 13">VU population</strain>
        <tissue evidence="12">Whole body</tissue>
    </source>
</reference>
<dbReference type="PROSITE" id="PS50283">
    <property type="entry name" value="NA_SOLUT_SYMP_3"/>
    <property type="match status" value="1"/>
</dbReference>
<feature type="transmembrane region" description="Helical" evidence="11">
    <location>
        <begin position="48"/>
        <end position="66"/>
    </location>
</feature>
<feature type="transmembrane region" description="Helical" evidence="11">
    <location>
        <begin position="790"/>
        <end position="809"/>
    </location>
</feature>
<dbReference type="OrthoDB" id="6132759at2759"/>
<evidence type="ECO:0000313" key="12">
    <source>
        <dbReference type="EMBL" id="OXA40986.1"/>
    </source>
</evidence>
<dbReference type="AlphaFoldDB" id="A0A226D9R0"/>
<dbReference type="GO" id="GO:0015293">
    <property type="term" value="F:symporter activity"/>
    <property type="evidence" value="ECO:0007669"/>
    <property type="project" value="TreeGrafter"/>
</dbReference>
<dbReference type="NCBIfam" id="TIGR00813">
    <property type="entry name" value="sss"/>
    <property type="match status" value="1"/>
</dbReference>
<gene>
    <name evidence="12" type="ORF">Fcan01_24298</name>
</gene>
<name>A0A226D9R0_FOLCA</name>
<keyword evidence="3" id="KW-0813">Transport</keyword>
<evidence type="ECO:0000256" key="10">
    <source>
        <dbReference type="ARBA" id="ARBA00023201"/>
    </source>
</evidence>
<feature type="transmembrane region" description="Helical" evidence="11">
    <location>
        <begin position="155"/>
        <end position="176"/>
    </location>
</feature>